<sequence>MSKRKSKQKIEELDEEDDDDVNIEEDDILDDEDDENEDDDDDLDTNNNNNNNNDDDDGYYDDEDDDDEMVDDDEDDAESGSRRLTSRQRDLKRTGGTGPSLAAIPDLFGKSSEKKELTEEKLQRKHELAQQRRIKKISETEAEMRDVVNQLLNRKEKVETKELISKPTKREMLLKSMGDVIEFHDGENKSKTVTFPESYYADNVDFLKPLNHSPVTKQQPMRCSAPGCNNIKRYSCPSNGKPVCTLECWNKVNNTYMIKINILMITIQLQSQPQFIAAAM</sequence>
<dbReference type="InParanoid" id="D3AY79"/>
<accession>D3AY79</accession>
<protein>
    <recommendedName>
        <fullName evidence="4">INO80 complex subunit B-like conserved region domain-containing protein</fullName>
    </recommendedName>
</protein>
<feature type="compositionally biased region" description="Acidic residues" evidence="1">
    <location>
        <begin position="53"/>
        <end position="78"/>
    </location>
</feature>
<dbReference type="STRING" id="670386.D3AY79"/>
<dbReference type="OMA" id="EKKPSRH"/>
<dbReference type="GO" id="GO:0031011">
    <property type="term" value="C:Ino80 complex"/>
    <property type="evidence" value="ECO:0007669"/>
    <property type="project" value="InterPro"/>
</dbReference>
<dbReference type="InterPro" id="IPR029523">
    <property type="entry name" value="INO80B/Ies2"/>
</dbReference>
<keyword evidence="3" id="KW-1185">Reference proteome</keyword>
<dbReference type="PANTHER" id="PTHR21561:SF12">
    <property type="entry name" value="INO80 COMPLEX SUBUNIT B"/>
    <property type="match status" value="1"/>
</dbReference>
<proteinExistence type="predicted"/>
<dbReference type="CDD" id="cd23021">
    <property type="entry name" value="zf-HIT_IN80B"/>
    <property type="match status" value="1"/>
</dbReference>
<feature type="region of interest" description="Disordered" evidence="1">
    <location>
        <begin position="1"/>
        <end position="113"/>
    </location>
</feature>
<evidence type="ECO:0000256" key="1">
    <source>
        <dbReference type="SAM" id="MobiDB-lite"/>
    </source>
</evidence>
<dbReference type="GeneID" id="31356668"/>
<dbReference type="PANTHER" id="PTHR21561">
    <property type="entry name" value="INO80 COMPLEX SUBUNIT B"/>
    <property type="match status" value="1"/>
</dbReference>
<organism evidence="2 3">
    <name type="scientific">Heterostelium pallidum (strain ATCC 26659 / Pp 5 / PN500)</name>
    <name type="common">Cellular slime mold</name>
    <name type="synonym">Polysphondylium pallidum</name>
    <dbReference type="NCBI Taxonomy" id="670386"/>
    <lineage>
        <taxon>Eukaryota</taxon>
        <taxon>Amoebozoa</taxon>
        <taxon>Evosea</taxon>
        <taxon>Eumycetozoa</taxon>
        <taxon>Dictyostelia</taxon>
        <taxon>Acytosteliales</taxon>
        <taxon>Acytosteliaceae</taxon>
        <taxon>Heterostelium</taxon>
    </lineage>
</organism>
<gene>
    <name evidence="2" type="ORF">PPL_01138</name>
</gene>
<evidence type="ECO:0000313" key="3">
    <source>
        <dbReference type="Proteomes" id="UP000001396"/>
    </source>
</evidence>
<dbReference type="AlphaFoldDB" id="D3AY79"/>
<dbReference type="GO" id="GO:0006338">
    <property type="term" value="P:chromatin remodeling"/>
    <property type="evidence" value="ECO:0007669"/>
    <property type="project" value="InterPro"/>
</dbReference>
<name>D3AY79_HETP5</name>
<evidence type="ECO:0000313" key="2">
    <source>
        <dbReference type="EMBL" id="EFA85906.1"/>
    </source>
</evidence>
<evidence type="ECO:0008006" key="4">
    <source>
        <dbReference type="Google" id="ProtNLM"/>
    </source>
</evidence>
<dbReference type="Proteomes" id="UP000001396">
    <property type="component" value="Unassembled WGS sequence"/>
</dbReference>
<dbReference type="EMBL" id="ADBJ01000004">
    <property type="protein sequence ID" value="EFA85906.1"/>
    <property type="molecule type" value="Genomic_DNA"/>
</dbReference>
<dbReference type="RefSeq" id="XP_020438012.1">
    <property type="nucleotide sequence ID" value="XM_020572154.1"/>
</dbReference>
<feature type="compositionally biased region" description="Acidic residues" evidence="1">
    <location>
        <begin position="12"/>
        <end position="44"/>
    </location>
</feature>
<reference evidence="2 3" key="1">
    <citation type="journal article" date="2011" name="Genome Res.">
        <title>Phylogeny-wide analysis of social amoeba genomes highlights ancient origins for complex intercellular communication.</title>
        <authorList>
            <person name="Heidel A.J."/>
            <person name="Lawal H.M."/>
            <person name="Felder M."/>
            <person name="Schilde C."/>
            <person name="Helps N.R."/>
            <person name="Tunggal B."/>
            <person name="Rivero F."/>
            <person name="John U."/>
            <person name="Schleicher M."/>
            <person name="Eichinger L."/>
            <person name="Platzer M."/>
            <person name="Noegel A.A."/>
            <person name="Schaap P."/>
            <person name="Gloeckner G."/>
        </authorList>
    </citation>
    <scope>NUCLEOTIDE SEQUENCE [LARGE SCALE GENOMIC DNA]</scope>
    <source>
        <strain evidence="3">ATCC 26659 / Pp 5 / PN500</strain>
    </source>
</reference>
<comment type="caution">
    <text evidence="2">The sequence shown here is derived from an EMBL/GenBank/DDBJ whole genome shotgun (WGS) entry which is preliminary data.</text>
</comment>